<reference evidence="1 2" key="1">
    <citation type="journal article" date="2012" name="Genome Biol.">
        <title>Sequencing three crocodilian genomes to illuminate the evolution of archosaurs and amniotes.</title>
        <authorList>
            <person name="St John J.A."/>
            <person name="Braun E.L."/>
            <person name="Isberg S.R."/>
            <person name="Miles L.G."/>
            <person name="Chong A.Y."/>
            <person name="Gongora J."/>
            <person name="Dalzell P."/>
            <person name="Moran C."/>
            <person name="Bed'hom B."/>
            <person name="Abzhanov A."/>
            <person name="Burgess S.C."/>
            <person name="Cooksey A.M."/>
            <person name="Castoe T.A."/>
            <person name="Crawford N.G."/>
            <person name="Densmore L.D."/>
            <person name="Drew J.C."/>
            <person name="Edwards S.V."/>
            <person name="Faircloth B.C."/>
            <person name="Fujita M.K."/>
            <person name="Greenwold M.J."/>
            <person name="Hoffmann F.G."/>
            <person name="Howard J.M."/>
            <person name="Iguchi T."/>
            <person name="Janes D.E."/>
            <person name="Khan S.Y."/>
            <person name="Kohno S."/>
            <person name="de Koning A.J."/>
            <person name="Lance S.L."/>
            <person name="McCarthy F.M."/>
            <person name="McCormack J.E."/>
            <person name="Merchant M.E."/>
            <person name="Peterson D.G."/>
            <person name="Pollock D.D."/>
            <person name="Pourmand N."/>
            <person name="Raney B.J."/>
            <person name="Roessler K.A."/>
            <person name="Sanford J.R."/>
            <person name="Sawyer R.H."/>
            <person name="Schmidt C.J."/>
            <person name="Triplett E.W."/>
            <person name="Tuberville T.D."/>
            <person name="Venegas-Anaya M."/>
            <person name="Howard J.T."/>
            <person name="Jarvis E.D."/>
            <person name="Guillette L.J.Jr."/>
            <person name="Glenn T.C."/>
            <person name="Green R.E."/>
            <person name="Ray D.A."/>
        </authorList>
    </citation>
    <scope>NUCLEOTIDE SEQUENCE [LARGE SCALE GENOMIC DNA]</scope>
    <source>
        <strain evidence="1">KSC_2009_1</strain>
    </source>
</reference>
<dbReference type="EMBL" id="AKHW03004704">
    <property type="protein sequence ID" value="KYO29414.1"/>
    <property type="molecule type" value="Genomic_DNA"/>
</dbReference>
<evidence type="ECO:0000313" key="1">
    <source>
        <dbReference type="EMBL" id="KYO29414.1"/>
    </source>
</evidence>
<organism evidence="1 2">
    <name type="scientific">Alligator mississippiensis</name>
    <name type="common">American alligator</name>
    <dbReference type="NCBI Taxonomy" id="8496"/>
    <lineage>
        <taxon>Eukaryota</taxon>
        <taxon>Metazoa</taxon>
        <taxon>Chordata</taxon>
        <taxon>Craniata</taxon>
        <taxon>Vertebrata</taxon>
        <taxon>Euteleostomi</taxon>
        <taxon>Archelosauria</taxon>
        <taxon>Archosauria</taxon>
        <taxon>Crocodylia</taxon>
        <taxon>Alligatoridae</taxon>
        <taxon>Alligatorinae</taxon>
        <taxon>Alligator</taxon>
    </lineage>
</organism>
<comment type="caution">
    <text evidence="1">The sequence shown here is derived from an EMBL/GenBank/DDBJ whole genome shotgun (WGS) entry which is preliminary data.</text>
</comment>
<protein>
    <submittedName>
        <fullName evidence="1">Uncharacterized protein</fullName>
    </submittedName>
</protein>
<sequence>MVEEMSPAGTEWEGQRIPWCLSSTSDHGRPLCTPKEYIAEEPGQPDRWFLYYIMLGFITSYRPGKSKSPGKPGSLDITQLVLNKI</sequence>
<gene>
    <name evidence="1" type="ORF">Y1Q_0018033</name>
</gene>
<accession>A0A151MY26</accession>
<keyword evidence="2" id="KW-1185">Reference proteome</keyword>
<name>A0A151MY26_ALLMI</name>
<dbReference type="Proteomes" id="UP000050525">
    <property type="component" value="Unassembled WGS sequence"/>
</dbReference>
<proteinExistence type="predicted"/>
<dbReference type="AlphaFoldDB" id="A0A151MY26"/>
<evidence type="ECO:0000313" key="2">
    <source>
        <dbReference type="Proteomes" id="UP000050525"/>
    </source>
</evidence>